<comment type="caution">
    <text evidence="2">The sequence shown here is derived from an EMBL/GenBank/DDBJ whole genome shotgun (WGS) entry which is preliminary data.</text>
</comment>
<name>A0A9P6BZT2_9AGAR</name>
<protein>
    <submittedName>
        <fullName evidence="2">Uncharacterized protein</fullName>
    </submittedName>
</protein>
<keyword evidence="1" id="KW-0812">Transmembrane</keyword>
<dbReference type="EMBL" id="MU151282">
    <property type="protein sequence ID" value="KAF9445777.1"/>
    <property type="molecule type" value="Genomic_DNA"/>
</dbReference>
<sequence length="77" mass="8011">MSCVSYSRSHTSNNDVTDAGGLEKASLAKSAHSCQDELQEGGLQAWLTLAGAFLIQVSTFGYTLSFGAYQGMGGISS</sequence>
<keyword evidence="1" id="KW-0472">Membrane</keyword>
<keyword evidence="1" id="KW-1133">Transmembrane helix</keyword>
<keyword evidence="3" id="KW-1185">Reference proteome</keyword>
<dbReference type="OrthoDB" id="6499973at2759"/>
<accession>A0A9P6BZT2</accession>
<feature type="transmembrane region" description="Helical" evidence="1">
    <location>
        <begin position="45"/>
        <end position="69"/>
    </location>
</feature>
<proteinExistence type="predicted"/>
<dbReference type="Proteomes" id="UP000807342">
    <property type="component" value="Unassembled WGS sequence"/>
</dbReference>
<dbReference type="AlphaFoldDB" id="A0A9P6BZT2"/>
<evidence type="ECO:0000313" key="3">
    <source>
        <dbReference type="Proteomes" id="UP000807342"/>
    </source>
</evidence>
<reference evidence="2" key="1">
    <citation type="submission" date="2020-11" db="EMBL/GenBank/DDBJ databases">
        <authorList>
            <consortium name="DOE Joint Genome Institute"/>
            <person name="Ahrendt S."/>
            <person name="Riley R."/>
            <person name="Andreopoulos W."/>
            <person name="Labutti K."/>
            <person name="Pangilinan J."/>
            <person name="Ruiz-Duenas F.J."/>
            <person name="Barrasa J.M."/>
            <person name="Sanchez-Garcia M."/>
            <person name="Camarero S."/>
            <person name="Miyauchi S."/>
            <person name="Serrano A."/>
            <person name="Linde D."/>
            <person name="Babiker R."/>
            <person name="Drula E."/>
            <person name="Ayuso-Fernandez I."/>
            <person name="Pacheco R."/>
            <person name="Padilla G."/>
            <person name="Ferreira P."/>
            <person name="Barriuso J."/>
            <person name="Kellner H."/>
            <person name="Castanera R."/>
            <person name="Alfaro M."/>
            <person name="Ramirez L."/>
            <person name="Pisabarro A.G."/>
            <person name="Kuo A."/>
            <person name="Tritt A."/>
            <person name="Lipzen A."/>
            <person name="He G."/>
            <person name="Yan M."/>
            <person name="Ng V."/>
            <person name="Cullen D."/>
            <person name="Martin F."/>
            <person name="Rosso M.-N."/>
            <person name="Henrissat B."/>
            <person name="Hibbett D."/>
            <person name="Martinez A.T."/>
            <person name="Grigoriev I.V."/>
        </authorList>
    </citation>
    <scope>NUCLEOTIDE SEQUENCE</scope>
    <source>
        <strain evidence="2">MF-IS2</strain>
    </source>
</reference>
<gene>
    <name evidence="2" type="ORF">P691DRAFT_762215</name>
</gene>
<organism evidence="2 3">
    <name type="scientific">Macrolepiota fuliginosa MF-IS2</name>
    <dbReference type="NCBI Taxonomy" id="1400762"/>
    <lineage>
        <taxon>Eukaryota</taxon>
        <taxon>Fungi</taxon>
        <taxon>Dikarya</taxon>
        <taxon>Basidiomycota</taxon>
        <taxon>Agaricomycotina</taxon>
        <taxon>Agaricomycetes</taxon>
        <taxon>Agaricomycetidae</taxon>
        <taxon>Agaricales</taxon>
        <taxon>Agaricineae</taxon>
        <taxon>Agaricaceae</taxon>
        <taxon>Macrolepiota</taxon>
    </lineage>
</organism>
<evidence type="ECO:0000313" key="2">
    <source>
        <dbReference type="EMBL" id="KAF9445777.1"/>
    </source>
</evidence>
<evidence type="ECO:0000256" key="1">
    <source>
        <dbReference type="SAM" id="Phobius"/>
    </source>
</evidence>